<reference evidence="2 3" key="1">
    <citation type="submission" date="2014-06" db="EMBL/GenBank/DDBJ databases">
        <title>Saccharopolyspora rectivirgula DSM-43113 Genome sequencing.</title>
        <authorList>
            <person name="Barrera C."/>
            <person name="Millon L."/>
            <person name="Rognon B."/>
            <person name="Zaugg C."/>
            <person name="Monod M."/>
        </authorList>
    </citation>
    <scope>NUCLEOTIDE SEQUENCE [LARGE SCALE GENOMIC DNA]</scope>
    <source>
        <strain evidence="2 3">DSM 43113</strain>
    </source>
</reference>
<name>A0A073B020_9PSEU</name>
<dbReference type="InterPro" id="IPR036890">
    <property type="entry name" value="HATPase_C_sf"/>
</dbReference>
<feature type="domain" description="Histidine kinase/HSP90-like ATPase" evidence="1">
    <location>
        <begin position="23"/>
        <end position="101"/>
    </location>
</feature>
<evidence type="ECO:0000259" key="1">
    <source>
        <dbReference type="Pfam" id="PF13581"/>
    </source>
</evidence>
<accession>A0A073B020</accession>
<evidence type="ECO:0000313" key="3">
    <source>
        <dbReference type="Proteomes" id="UP000031419"/>
    </source>
</evidence>
<dbReference type="InterPro" id="IPR003594">
    <property type="entry name" value="HATPase_dom"/>
</dbReference>
<organism evidence="2 3">
    <name type="scientific">Saccharopolyspora rectivirgula</name>
    <dbReference type="NCBI Taxonomy" id="28042"/>
    <lineage>
        <taxon>Bacteria</taxon>
        <taxon>Bacillati</taxon>
        <taxon>Actinomycetota</taxon>
        <taxon>Actinomycetes</taxon>
        <taxon>Pseudonocardiales</taxon>
        <taxon>Pseudonocardiaceae</taxon>
        <taxon>Saccharopolyspora</taxon>
    </lineage>
</organism>
<evidence type="ECO:0000313" key="2">
    <source>
        <dbReference type="EMBL" id="KEI45378.1"/>
    </source>
</evidence>
<protein>
    <submittedName>
        <fullName evidence="2">Anti-sigma factor</fullName>
    </submittedName>
</protein>
<dbReference type="Proteomes" id="UP000031419">
    <property type="component" value="Unassembled WGS sequence"/>
</dbReference>
<dbReference type="STRING" id="28042.GU90_04520"/>
<comment type="caution">
    <text evidence="2">The sequence shown here is derived from an EMBL/GenBank/DDBJ whole genome shotgun (WGS) entry which is preliminary data.</text>
</comment>
<dbReference type="Gene3D" id="3.30.565.10">
    <property type="entry name" value="Histidine kinase-like ATPase, C-terminal domain"/>
    <property type="match status" value="1"/>
</dbReference>
<dbReference type="EMBL" id="JNVU01000013">
    <property type="protein sequence ID" value="KEI45378.1"/>
    <property type="molecule type" value="Genomic_DNA"/>
</dbReference>
<dbReference type="AlphaFoldDB" id="A0A073B020"/>
<gene>
    <name evidence="2" type="ORF">GU90_04520</name>
</gene>
<keyword evidence="3" id="KW-1185">Reference proteome</keyword>
<dbReference type="Pfam" id="PF13581">
    <property type="entry name" value="HATPase_c_2"/>
    <property type="match status" value="1"/>
</dbReference>
<dbReference type="eggNOG" id="COG2172">
    <property type="taxonomic scope" value="Bacteria"/>
</dbReference>
<proteinExistence type="predicted"/>
<sequence>MVERQIAYLAPETTASNVIEIRVPAKPGPLAVMRAVAGDVAMRADFDVDSIADVRLAVEEACTTLAKIAIPGAPLVCRFHTEGDRFVAVAEAISDSPAGPDTDTFSWRVLNTLADTVSTERIPDTDETNLVRIELTKAQAVVTGEQQGWG</sequence>